<dbReference type="SMART" id="SM01103">
    <property type="entry name" value="CRS1_YhbY"/>
    <property type="match status" value="1"/>
</dbReference>
<dbReference type="SUPFAM" id="SSF75471">
    <property type="entry name" value="YhbY-like"/>
    <property type="match status" value="1"/>
</dbReference>
<reference evidence="4 5" key="1">
    <citation type="submission" date="2020-12" db="EMBL/GenBank/DDBJ databases">
        <title>Whole genome sequences of gut porcine anaerobes.</title>
        <authorList>
            <person name="Kubasova T."/>
            <person name="Jahodarova E."/>
            <person name="Rychlik I."/>
        </authorList>
    </citation>
    <scope>NUCLEOTIDE SEQUENCE [LARGE SCALE GENOMIC DNA]</scope>
    <source>
        <strain evidence="4 5">An867</strain>
    </source>
</reference>
<dbReference type="Pfam" id="PF01985">
    <property type="entry name" value="CRS1_YhbY"/>
    <property type="match status" value="1"/>
</dbReference>
<evidence type="ECO:0000256" key="1">
    <source>
        <dbReference type="ARBA" id="ARBA00022884"/>
    </source>
</evidence>
<keyword evidence="5" id="KW-1185">Reference proteome</keyword>
<evidence type="ECO:0000313" key="5">
    <source>
        <dbReference type="Proteomes" id="UP001299220"/>
    </source>
</evidence>
<evidence type="ECO:0000259" key="3">
    <source>
        <dbReference type="PROSITE" id="PS51295"/>
    </source>
</evidence>
<dbReference type="EMBL" id="JAFBIT010000001">
    <property type="protein sequence ID" value="MCF2651926.1"/>
    <property type="molecule type" value="Genomic_DNA"/>
</dbReference>
<dbReference type="InterPro" id="IPR001890">
    <property type="entry name" value="RNA-binding_CRM"/>
</dbReference>
<gene>
    <name evidence="4" type="ORF">JQM67_04870</name>
</gene>
<dbReference type="PANTHER" id="PTHR40065">
    <property type="entry name" value="RNA-BINDING PROTEIN YHBY"/>
    <property type="match status" value="1"/>
</dbReference>
<dbReference type="PROSITE" id="PS51295">
    <property type="entry name" value="CRM"/>
    <property type="match status" value="1"/>
</dbReference>
<feature type="domain" description="CRM" evidence="3">
    <location>
        <begin position="1"/>
        <end position="96"/>
    </location>
</feature>
<dbReference type="InterPro" id="IPR035920">
    <property type="entry name" value="YhbY-like_sf"/>
</dbReference>
<accession>A0ABS9CLB8</accession>
<dbReference type="InterPro" id="IPR051925">
    <property type="entry name" value="RNA-binding_domain"/>
</dbReference>
<name>A0ABS9CLB8_9FIRM</name>
<comment type="caution">
    <text evidence="4">The sequence shown here is derived from an EMBL/GenBank/DDBJ whole genome shotgun (WGS) entry which is preliminary data.</text>
</comment>
<evidence type="ECO:0000256" key="2">
    <source>
        <dbReference type="PROSITE-ProRule" id="PRU00626"/>
    </source>
</evidence>
<dbReference type="RefSeq" id="WP_235322951.1">
    <property type="nucleotide sequence ID" value="NZ_JAFBIT010000001.1"/>
</dbReference>
<dbReference type="PANTHER" id="PTHR40065:SF3">
    <property type="entry name" value="RNA-BINDING PROTEIN YHBY"/>
    <property type="match status" value="1"/>
</dbReference>
<organism evidence="4 5">
    <name type="scientific">Anaeromassilibacillus senegalensis</name>
    <dbReference type="NCBI Taxonomy" id="1673717"/>
    <lineage>
        <taxon>Bacteria</taxon>
        <taxon>Bacillati</taxon>
        <taxon>Bacillota</taxon>
        <taxon>Clostridia</taxon>
        <taxon>Eubacteriales</taxon>
        <taxon>Acutalibacteraceae</taxon>
        <taxon>Anaeromassilibacillus</taxon>
    </lineage>
</organism>
<protein>
    <submittedName>
        <fullName evidence="4">YhbY family RNA-binding protein</fullName>
    </submittedName>
</protein>
<proteinExistence type="predicted"/>
<keyword evidence="1 2" id="KW-0694">RNA-binding</keyword>
<sequence length="101" mass="11132">MLTSKQRAYLRALAVNEDTILMIGKGGIDADVTKQAADAIYKRELIKGKVLETAPVSAREAAEELARQTESEVVQVIGSKFALYKRHPKEPKIVLPKVKKA</sequence>
<dbReference type="Gene3D" id="3.30.110.60">
    <property type="entry name" value="YhbY-like"/>
    <property type="match status" value="1"/>
</dbReference>
<evidence type="ECO:0000313" key="4">
    <source>
        <dbReference type="EMBL" id="MCF2651926.1"/>
    </source>
</evidence>
<dbReference type="Proteomes" id="UP001299220">
    <property type="component" value="Unassembled WGS sequence"/>
</dbReference>